<keyword evidence="6" id="KW-1185">Reference proteome</keyword>
<dbReference type="Proteomes" id="UP001642484">
    <property type="component" value="Unassembled WGS sequence"/>
</dbReference>
<dbReference type="InterPro" id="IPR025715">
    <property type="entry name" value="FoP_C"/>
</dbReference>
<dbReference type="Pfam" id="PF07970">
    <property type="entry name" value="COPIIcoated_ERV"/>
    <property type="match status" value="1"/>
</dbReference>
<reference evidence="5 6" key="1">
    <citation type="submission" date="2024-02" db="EMBL/GenBank/DDBJ databases">
        <authorList>
            <person name="Chen Y."/>
            <person name="Shah S."/>
            <person name="Dougan E. K."/>
            <person name="Thang M."/>
            <person name="Chan C."/>
        </authorList>
    </citation>
    <scope>NUCLEOTIDE SEQUENCE [LARGE SCALE GENOMIC DNA]</scope>
</reference>
<proteinExistence type="predicted"/>
<organism evidence="5 6">
    <name type="scientific">Durusdinium trenchii</name>
    <dbReference type="NCBI Taxonomy" id="1381693"/>
    <lineage>
        <taxon>Eukaryota</taxon>
        <taxon>Sar</taxon>
        <taxon>Alveolata</taxon>
        <taxon>Dinophyceae</taxon>
        <taxon>Suessiales</taxon>
        <taxon>Symbiodiniaceae</taxon>
        <taxon>Durusdinium</taxon>
    </lineage>
</organism>
<feature type="compositionally biased region" description="Polar residues" evidence="2">
    <location>
        <begin position="1"/>
        <end position="10"/>
    </location>
</feature>
<dbReference type="Pfam" id="PF13865">
    <property type="entry name" value="FoP_duplication"/>
    <property type="match status" value="1"/>
</dbReference>
<feature type="compositionally biased region" description="Basic and acidic residues" evidence="2">
    <location>
        <begin position="178"/>
        <end position="199"/>
    </location>
</feature>
<feature type="region of interest" description="Disordered" evidence="2">
    <location>
        <begin position="1"/>
        <end position="45"/>
    </location>
</feature>
<feature type="region of interest" description="Disordered" evidence="2">
    <location>
        <begin position="158"/>
        <end position="268"/>
    </location>
</feature>
<accession>A0ABP0P995</accession>
<dbReference type="EMBL" id="CAXAMN010022784">
    <property type="protein sequence ID" value="CAK9072625.1"/>
    <property type="molecule type" value="Genomic_DNA"/>
</dbReference>
<feature type="compositionally biased region" description="Basic and acidic residues" evidence="2">
    <location>
        <begin position="227"/>
        <end position="252"/>
    </location>
</feature>
<evidence type="ECO:0000313" key="6">
    <source>
        <dbReference type="Proteomes" id="UP001642484"/>
    </source>
</evidence>
<protein>
    <submittedName>
        <fullName evidence="5">Uncharacterized protein</fullName>
    </submittedName>
</protein>
<comment type="caution">
    <text evidence="5">The sequence shown here is derived from an EMBL/GenBank/DDBJ whole genome shotgun (WGS) entry which is preliminary data.</text>
</comment>
<dbReference type="InterPro" id="IPR012936">
    <property type="entry name" value="Erv_C"/>
</dbReference>
<keyword evidence="1" id="KW-0694">RNA-binding</keyword>
<evidence type="ECO:0000259" key="4">
    <source>
        <dbReference type="Pfam" id="PF13865"/>
    </source>
</evidence>
<evidence type="ECO:0000256" key="1">
    <source>
        <dbReference type="ARBA" id="ARBA00022884"/>
    </source>
</evidence>
<feature type="compositionally biased region" description="Basic and acidic residues" evidence="2">
    <location>
        <begin position="13"/>
        <end position="31"/>
    </location>
</feature>
<evidence type="ECO:0000259" key="3">
    <source>
        <dbReference type="Pfam" id="PF07970"/>
    </source>
</evidence>
<evidence type="ECO:0000256" key="2">
    <source>
        <dbReference type="SAM" id="MobiDB-lite"/>
    </source>
</evidence>
<sequence>MTTRTLSSSDRGLLPDDTQRSSAEAGKEQREGNAGADSAETSRREPRARFSYDFSPMSVVVKEKSKRWYEFLTSLMAILGGTVSTFTIVELTSGAVETVGTAVKDALGKKNYEEVLAADAFPARYRSVMSWGNKRSWNDDSWKDSGYSNKGAYWSNTKRSRTDDWKDNNGGSWGQGGRRRDREPYKTKEDLDADLEKYFGRSTEGDGGTKAFESTEDIEAKWNTAKSLDHDLDTYMNRKGEEGKKDEAKEPEAEADEAEEAEKGKEDS</sequence>
<name>A0ABP0P995_9DINO</name>
<feature type="domain" description="Chromatin target of PRMT1 protein C-terminal" evidence="4">
    <location>
        <begin position="163"/>
        <end position="239"/>
    </location>
</feature>
<gene>
    <name evidence="5" type="ORF">CCMP2556_LOCUS35738</name>
</gene>
<evidence type="ECO:0000313" key="5">
    <source>
        <dbReference type="EMBL" id="CAK9072625.1"/>
    </source>
</evidence>
<feature type="domain" description="Endoplasmic reticulum vesicle transporter C-terminal" evidence="3">
    <location>
        <begin position="29"/>
        <end position="89"/>
    </location>
</feature>